<evidence type="ECO:0000259" key="9">
    <source>
        <dbReference type="PROSITE" id="PS51228"/>
    </source>
</evidence>
<keyword evidence="4 6" id="KW-0040">ANK repeat</keyword>
<evidence type="ECO:0000259" key="8">
    <source>
        <dbReference type="PROSITE" id="PS50102"/>
    </source>
</evidence>
<dbReference type="PROSITE" id="PS50102">
    <property type="entry name" value="RRM"/>
    <property type="match status" value="1"/>
</dbReference>
<dbReference type="InterPro" id="IPR000504">
    <property type="entry name" value="RRM_dom"/>
</dbReference>
<dbReference type="Gene3D" id="1.25.40.20">
    <property type="entry name" value="Ankyrin repeat-containing domain"/>
    <property type="match status" value="1"/>
</dbReference>
<feature type="repeat" description="ANK" evidence="6">
    <location>
        <begin position="261"/>
        <end position="293"/>
    </location>
</feature>
<feature type="repeat" description="ANK" evidence="6">
    <location>
        <begin position="294"/>
        <end position="326"/>
    </location>
</feature>
<dbReference type="Proteomes" id="UP000215335">
    <property type="component" value="Unassembled WGS sequence"/>
</dbReference>
<dbReference type="STRING" id="543379.A0A232EXQ4"/>
<evidence type="ECO:0000256" key="6">
    <source>
        <dbReference type="PROSITE-ProRule" id="PRU00023"/>
    </source>
</evidence>
<dbReference type="SUPFAM" id="SSF47027">
    <property type="entry name" value="Acyl-CoA binding protein"/>
    <property type="match status" value="1"/>
</dbReference>
<dbReference type="InterPro" id="IPR035979">
    <property type="entry name" value="RBD_domain_sf"/>
</dbReference>
<dbReference type="GO" id="GO:0003723">
    <property type="term" value="F:RNA binding"/>
    <property type="evidence" value="ECO:0007669"/>
    <property type="project" value="UniProtKB-UniRule"/>
</dbReference>
<evidence type="ECO:0000256" key="3">
    <source>
        <dbReference type="ARBA" id="ARBA00022884"/>
    </source>
</evidence>
<evidence type="ECO:0000256" key="4">
    <source>
        <dbReference type="ARBA" id="ARBA00023043"/>
    </source>
</evidence>
<protein>
    <recommendedName>
        <fullName evidence="1">Acyl-CoA-binding domain-containing protein 6</fullName>
    </recommendedName>
</protein>
<accession>A0A232EXQ4</accession>
<dbReference type="Pfam" id="PF00076">
    <property type="entry name" value="RRM_1"/>
    <property type="match status" value="1"/>
</dbReference>
<feature type="domain" description="RRM" evidence="8">
    <location>
        <begin position="22"/>
        <end position="98"/>
    </location>
</feature>
<dbReference type="PROSITE" id="PS50297">
    <property type="entry name" value="ANK_REP_REGION"/>
    <property type="match status" value="2"/>
</dbReference>
<dbReference type="SUPFAM" id="SSF48403">
    <property type="entry name" value="Ankyrin repeat"/>
    <property type="match status" value="1"/>
</dbReference>
<evidence type="ECO:0000256" key="1">
    <source>
        <dbReference type="ARBA" id="ARBA00018419"/>
    </source>
</evidence>
<evidence type="ECO:0000313" key="10">
    <source>
        <dbReference type="EMBL" id="OXU23214.1"/>
    </source>
</evidence>
<dbReference type="GO" id="GO:0000062">
    <property type="term" value="F:fatty-acyl-CoA binding"/>
    <property type="evidence" value="ECO:0007669"/>
    <property type="project" value="InterPro"/>
</dbReference>
<name>A0A232EXQ4_9HYME</name>
<dbReference type="OrthoDB" id="10254927at2759"/>
<dbReference type="PANTHER" id="PTHR24119:SF0">
    <property type="entry name" value="ACYL-COA-BINDING DOMAIN-CONTAINING PROTEIN 6"/>
    <property type="match status" value="1"/>
</dbReference>
<dbReference type="Pfam" id="PF12796">
    <property type="entry name" value="Ank_2"/>
    <property type="match status" value="1"/>
</dbReference>
<dbReference type="InterPro" id="IPR036770">
    <property type="entry name" value="Ankyrin_rpt-contain_sf"/>
</dbReference>
<dbReference type="InterPro" id="IPR012677">
    <property type="entry name" value="Nucleotide-bd_a/b_plait_sf"/>
</dbReference>
<proteinExistence type="predicted"/>
<organism evidence="10 11">
    <name type="scientific">Trichomalopsis sarcophagae</name>
    <dbReference type="NCBI Taxonomy" id="543379"/>
    <lineage>
        <taxon>Eukaryota</taxon>
        <taxon>Metazoa</taxon>
        <taxon>Ecdysozoa</taxon>
        <taxon>Arthropoda</taxon>
        <taxon>Hexapoda</taxon>
        <taxon>Insecta</taxon>
        <taxon>Pterygota</taxon>
        <taxon>Neoptera</taxon>
        <taxon>Endopterygota</taxon>
        <taxon>Hymenoptera</taxon>
        <taxon>Apocrita</taxon>
        <taxon>Proctotrupomorpha</taxon>
        <taxon>Chalcidoidea</taxon>
        <taxon>Pteromalidae</taxon>
        <taxon>Pteromalinae</taxon>
        <taxon>Trichomalopsis</taxon>
    </lineage>
</organism>
<dbReference type="InterPro" id="IPR000582">
    <property type="entry name" value="Acyl-CoA-binding_protein"/>
</dbReference>
<dbReference type="PROSITE" id="PS50088">
    <property type="entry name" value="ANK_REPEAT"/>
    <property type="match status" value="2"/>
</dbReference>
<feature type="domain" description="ACB" evidence="9">
    <location>
        <begin position="112"/>
        <end position="197"/>
    </location>
</feature>
<dbReference type="AlphaFoldDB" id="A0A232EXQ4"/>
<dbReference type="EMBL" id="NNAY01001690">
    <property type="protein sequence ID" value="OXU23214.1"/>
    <property type="molecule type" value="Genomic_DNA"/>
</dbReference>
<dbReference type="PRINTS" id="PR00689">
    <property type="entry name" value="ACOABINDINGP"/>
</dbReference>
<dbReference type="PROSITE" id="PS51228">
    <property type="entry name" value="ACB_2"/>
    <property type="match status" value="1"/>
</dbReference>
<dbReference type="SMART" id="SM00360">
    <property type="entry name" value="RRM"/>
    <property type="match status" value="1"/>
</dbReference>
<keyword evidence="3 7" id="KW-0694">RNA-binding</keyword>
<evidence type="ECO:0000313" key="11">
    <source>
        <dbReference type="Proteomes" id="UP000215335"/>
    </source>
</evidence>
<evidence type="ECO:0000256" key="5">
    <source>
        <dbReference type="ARBA" id="ARBA00023121"/>
    </source>
</evidence>
<evidence type="ECO:0000256" key="7">
    <source>
        <dbReference type="PROSITE-ProRule" id="PRU00176"/>
    </source>
</evidence>
<keyword evidence="5" id="KW-0446">Lipid-binding</keyword>
<gene>
    <name evidence="10" type="ORF">TSAR_001019</name>
</gene>
<sequence>MASKIAQAFTSAATTSINGRKPTLYVTNLAWTVGNKELKTYFNNFGEVTRVNVVFDKNTGLSKGFGFVSFRSEDATQSVFQKLNHIVVVVAVVNIAENMAESLDLEAVATELEKTFSNAASHLQSLASELDTGQLLGFYGLYKQATCGPCDTPAPSWYQMQAKHKWEAWKSLGDMSKEVAMASYIRAVGKLDPFWEKDARTVESKAWVVVSRLPNTDTELKDIDKTLLDWVKDCNQEKVRIFLSQGPDDNRKKELYVKDENGMLPIHWAADRGDLEIFKCLAHAGSDVNAKDEDGQTPLHYAASCGHEEIVKYLLSMNVELIKDDSGMSPKDVADETLSSMF</sequence>
<dbReference type="Pfam" id="PF00887">
    <property type="entry name" value="ACBP"/>
    <property type="match status" value="1"/>
</dbReference>
<dbReference type="InterPro" id="IPR002110">
    <property type="entry name" value="Ankyrin_rpt"/>
</dbReference>
<evidence type="ECO:0000256" key="2">
    <source>
        <dbReference type="ARBA" id="ARBA00022737"/>
    </source>
</evidence>
<dbReference type="InterPro" id="IPR014352">
    <property type="entry name" value="FERM/acyl-CoA-bd_prot_sf"/>
</dbReference>
<dbReference type="SUPFAM" id="SSF54928">
    <property type="entry name" value="RNA-binding domain, RBD"/>
    <property type="match status" value="1"/>
</dbReference>
<dbReference type="Gene3D" id="1.20.80.10">
    <property type="match status" value="1"/>
</dbReference>
<dbReference type="InterPro" id="IPR035984">
    <property type="entry name" value="Acyl-CoA-binding_sf"/>
</dbReference>
<reference evidence="10 11" key="1">
    <citation type="journal article" date="2017" name="Curr. Biol.">
        <title>The Evolution of Venom by Co-option of Single-Copy Genes.</title>
        <authorList>
            <person name="Martinson E.O."/>
            <person name="Mrinalini"/>
            <person name="Kelkar Y.D."/>
            <person name="Chang C.H."/>
            <person name="Werren J.H."/>
        </authorList>
    </citation>
    <scope>NUCLEOTIDE SEQUENCE [LARGE SCALE GENOMIC DNA]</scope>
    <source>
        <strain evidence="10 11">Alberta</strain>
        <tissue evidence="10">Whole body</tissue>
    </source>
</reference>
<dbReference type="PANTHER" id="PTHR24119">
    <property type="entry name" value="ACYL-COA-BINDING DOMAIN-CONTAINING PROTEIN 6"/>
    <property type="match status" value="1"/>
</dbReference>
<comment type="caution">
    <text evidence="10">The sequence shown here is derived from an EMBL/GenBank/DDBJ whole genome shotgun (WGS) entry which is preliminary data.</text>
</comment>
<dbReference type="SMART" id="SM00248">
    <property type="entry name" value="ANK"/>
    <property type="match status" value="2"/>
</dbReference>
<keyword evidence="11" id="KW-1185">Reference proteome</keyword>
<dbReference type="Gene3D" id="3.30.70.330">
    <property type="match status" value="1"/>
</dbReference>
<keyword evidence="2" id="KW-0677">Repeat</keyword>